<dbReference type="AlphaFoldDB" id="A0A0D5NHI4"/>
<dbReference type="PATRIC" id="fig|1126833.4.peg.1625"/>
<sequence>MAMNQMKTYGEGTLIPTLKGHFYTDPTIFESEMKNIFMKSWFCVGFANEAAQPGQYFTAKIGNENVIIIRGKDNVLRAFINACKHRGSLLCTQEKGKVGKVMQCPYHAWNYSLDGKLASVPHTTGCSQDMVHDEAFHLTPVHLTEWHGMVWISLADDPLPVEKQLDEQIMNRFGNLTTFSRYGIQDLKVARRIEYDVKANWKLIIENFMECYHCTLIHPELTATLPGFRGGKGTQNAIGSGAKFGDNIEAFSLTGKGGRSMLKGLQPEDDRTYFGITVLPQVFINLVPDHVIIHRMIPIAEDRTMLVCDWLFDPEEMEKPDFDPSDAVELFHRVNTQDFDAAEWCQTNMGSRAYQNGGVFVPIEHHIANFHTYICNELGMKHE</sequence>
<comment type="cofactor">
    <cofactor evidence="1">
        <name>Fe cation</name>
        <dbReference type="ChEBI" id="CHEBI:24875"/>
    </cofactor>
</comment>
<dbReference type="EMBL" id="CP011058">
    <property type="protein sequence ID" value="AJY74432.1"/>
    <property type="molecule type" value="Genomic_DNA"/>
</dbReference>
<evidence type="ECO:0000259" key="7">
    <source>
        <dbReference type="PROSITE" id="PS51296"/>
    </source>
</evidence>
<dbReference type="CDD" id="cd08884">
    <property type="entry name" value="RHO_alpha_C_GbcA-like"/>
    <property type="match status" value="1"/>
</dbReference>
<dbReference type="SUPFAM" id="SSF55961">
    <property type="entry name" value="Bet v1-like"/>
    <property type="match status" value="1"/>
</dbReference>
<reference evidence="9" key="2">
    <citation type="submission" date="2015-03" db="EMBL/GenBank/DDBJ databases">
        <title>Genome sequence of Paenibacillus beijingensis strain DSM 24997T.</title>
        <authorList>
            <person name="Kwak Y."/>
            <person name="Shin J.-H."/>
        </authorList>
    </citation>
    <scope>NUCLEOTIDE SEQUENCE [LARGE SCALE GENOMIC DNA]</scope>
    <source>
        <strain evidence="9">DSM 24997</strain>
    </source>
</reference>
<keyword evidence="2" id="KW-0001">2Fe-2S</keyword>
<dbReference type="InterPro" id="IPR015879">
    <property type="entry name" value="Ring_hydroxy_dOase_asu_C_dom"/>
</dbReference>
<dbReference type="GO" id="GO:0005506">
    <property type="term" value="F:iron ion binding"/>
    <property type="evidence" value="ECO:0007669"/>
    <property type="project" value="InterPro"/>
</dbReference>
<dbReference type="PANTHER" id="PTHR43756">
    <property type="entry name" value="CHOLINE MONOOXYGENASE, CHLOROPLASTIC"/>
    <property type="match status" value="1"/>
</dbReference>
<evidence type="ECO:0000256" key="1">
    <source>
        <dbReference type="ARBA" id="ARBA00001962"/>
    </source>
</evidence>
<evidence type="ECO:0000256" key="6">
    <source>
        <dbReference type="ARBA" id="ARBA00023014"/>
    </source>
</evidence>
<evidence type="ECO:0000313" key="9">
    <source>
        <dbReference type="Proteomes" id="UP000032633"/>
    </source>
</evidence>
<evidence type="ECO:0000256" key="2">
    <source>
        <dbReference type="ARBA" id="ARBA00022714"/>
    </source>
</evidence>
<protein>
    <submittedName>
        <fullName evidence="8">2Fe-2S ferredoxin</fullName>
    </submittedName>
</protein>
<dbReference type="CDD" id="cd03469">
    <property type="entry name" value="Rieske_RO_Alpha_N"/>
    <property type="match status" value="1"/>
</dbReference>
<dbReference type="PROSITE" id="PS51296">
    <property type="entry name" value="RIESKE"/>
    <property type="match status" value="1"/>
</dbReference>
<dbReference type="Gene3D" id="2.102.10.10">
    <property type="entry name" value="Rieske [2Fe-2S] iron-sulphur domain"/>
    <property type="match status" value="1"/>
</dbReference>
<accession>A0A0D5NHI4</accession>
<dbReference type="PRINTS" id="PR00090">
    <property type="entry name" value="RNGDIOXGNASE"/>
</dbReference>
<dbReference type="KEGG" id="pbj:VN24_07405"/>
<dbReference type="Pfam" id="PF00355">
    <property type="entry name" value="Rieske"/>
    <property type="match status" value="1"/>
</dbReference>
<evidence type="ECO:0000256" key="4">
    <source>
        <dbReference type="ARBA" id="ARBA00023002"/>
    </source>
</evidence>
<dbReference type="PANTHER" id="PTHR43756:SF5">
    <property type="entry name" value="CHOLINE MONOOXYGENASE, CHLOROPLASTIC"/>
    <property type="match status" value="1"/>
</dbReference>
<dbReference type="GO" id="GO:0004497">
    <property type="term" value="F:monooxygenase activity"/>
    <property type="evidence" value="ECO:0007669"/>
    <property type="project" value="UniProtKB-ARBA"/>
</dbReference>
<feature type="domain" description="Rieske" evidence="7">
    <location>
        <begin position="41"/>
        <end position="152"/>
    </location>
</feature>
<dbReference type="Gene3D" id="3.90.380.10">
    <property type="entry name" value="Naphthalene 1,2-dioxygenase Alpha Subunit, Chain A, domain 1"/>
    <property type="match status" value="2"/>
</dbReference>
<dbReference type="InterPro" id="IPR017941">
    <property type="entry name" value="Rieske_2Fe-2S"/>
</dbReference>
<dbReference type="GO" id="GO:0051537">
    <property type="term" value="F:2 iron, 2 sulfur cluster binding"/>
    <property type="evidence" value="ECO:0007669"/>
    <property type="project" value="UniProtKB-KW"/>
</dbReference>
<dbReference type="RefSeq" id="WP_045669867.1">
    <property type="nucleotide sequence ID" value="NZ_CP011058.1"/>
</dbReference>
<dbReference type="InterPro" id="IPR001663">
    <property type="entry name" value="Rng_hydr_dOase-A"/>
</dbReference>
<organism evidence="8 9">
    <name type="scientific">Paenibacillus beijingensis</name>
    <dbReference type="NCBI Taxonomy" id="1126833"/>
    <lineage>
        <taxon>Bacteria</taxon>
        <taxon>Bacillati</taxon>
        <taxon>Bacillota</taxon>
        <taxon>Bacilli</taxon>
        <taxon>Bacillales</taxon>
        <taxon>Paenibacillaceae</taxon>
        <taxon>Paenibacillus</taxon>
    </lineage>
</organism>
<dbReference type="Proteomes" id="UP000032633">
    <property type="component" value="Chromosome"/>
</dbReference>
<dbReference type="GO" id="GO:0016705">
    <property type="term" value="F:oxidoreductase activity, acting on paired donors, with incorporation or reduction of molecular oxygen"/>
    <property type="evidence" value="ECO:0007669"/>
    <property type="project" value="UniProtKB-ARBA"/>
</dbReference>
<dbReference type="InterPro" id="IPR036922">
    <property type="entry name" value="Rieske_2Fe-2S_sf"/>
</dbReference>
<keyword evidence="3" id="KW-0479">Metal-binding</keyword>
<dbReference type="Pfam" id="PF00848">
    <property type="entry name" value="Ring_hydroxyl_A"/>
    <property type="match status" value="1"/>
</dbReference>
<evidence type="ECO:0000256" key="5">
    <source>
        <dbReference type="ARBA" id="ARBA00023004"/>
    </source>
</evidence>
<keyword evidence="5" id="KW-0408">Iron</keyword>
<evidence type="ECO:0000313" key="8">
    <source>
        <dbReference type="EMBL" id="AJY74432.1"/>
    </source>
</evidence>
<dbReference type="SUPFAM" id="SSF50022">
    <property type="entry name" value="ISP domain"/>
    <property type="match status" value="1"/>
</dbReference>
<keyword evidence="4" id="KW-0560">Oxidoreductase</keyword>
<name>A0A0D5NHI4_9BACL</name>
<dbReference type="HOGENOM" id="CLU_026244_3_2_9"/>
<keyword evidence="9" id="KW-1185">Reference proteome</keyword>
<evidence type="ECO:0000256" key="3">
    <source>
        <dbReference type="ARBA" id="ARBA00022723"/>
    </source>
</evidence>
<keyword evidence="6" id="KW-0411">Iron-sulfur</keyword>
<dbReference type="STRING" id="1126833.VN24_07405"/>
<gene>
    <name evidence="8" type="ORF">VN24_07405</name>
</gene>
<proteinExistence type="predicted"/>
<dbReference type="OrthoDB" id="9800776at2"/>
<reference evidence="8 9" key="1">
    <citation type="journal article" date="2015" name="J. Biotechnol.">
        <title>Complete genome sequence of Paenibacillus beijingensis 7188(T) (=DSM 24997(T)), a novel rhizobacterium from jujube garden soil.</title>
        <authorList>
            <person name="Kwak Y."/>
            <person name="Shin J.H."/>
        </authorList>
    </citation>
    <scope>NUCLEOTIDE SEQUENCE [LARGE SCALE GENOMIC DNA]</scope>
    <source>
        <strain evidence="8 9">DSM 24997</strain>
    </source>
</reference>